<reference evidence="9" key="1">
    <citation type="submission" date="2020-11" db="EMBL/GenBank/DDBJ databases">
        <authorList>
            <consortium name="DOE Joint Genome Institute"/>
            <person name="Ahrendt S."/>
            <person name="Riley R."/>
            <person name="Andreopoulos W."/>
            <person name="Labutti K."/>
            <person name="Pangilinan J."/>
            <person name="Ruiz-Duenas F.J."/>
            <person name="Barrasa J.M."/>
            <person name="Sanchez-Garcia M."/>
            <person name="Camarero S."/>
            <person name="Miyauchi S."/>
            <person name="Serrano A."/>
            <person name="Linde D."/>
            <person name="Babiker R."/>
            <person name="Drula E."/>
            <person name="Ayuso-Fernandez I."/>
            <person name="Pacheco R."/>
            <person name="Padilla G."/>
            <person name="Ferreira P."/>
            <person name="Barriuso J."/>
            <person name="Kellner H."/>
            <person name="Castanera R."/>
            <person name="Alfaro M."/>
            <person name="Ramirez L."/>
            <person name="Pisabarro A.G."/>
            <person name="Kuo A."/>
            <person name="Tritt A."/>
            <person name="Lipzen A."/>
            <person name="He G."/>
            <person name="Yan M."/>
            <person name="Ng V."/>
            <person name="Cullen D."/>
            <person name="Martin F."/>
            <person name="Rosso M.-N."/>
            <person name="Henrissat B."/>
            <person name="Hibbett D."/>
            <person name="Martinez A.T."/>
            <person name="Grigoriev I.V."/>
        </authorList>
    </citation>
    <scope>NUCLEOTIDE SEQUENCE</scope>
    <source>
        <strain evidence="9">CBS 506.95</strain>
    </source>
</reference>
<dbReference type="InterPro" id="IPR045851">
    <property type="entry name" value="AMP-bd_C_sf"/>
</dbReference>
<dbReference type="SUPFAM" id="SSF53901">
    <property type="entry name" value="Thiolase-like"/>
    <property type="match status" value="1"/>
</dbReference>
<dbReference type="InterPro" id="IPR001242">
    <property type="entry name" value="Condensation_dom"/>
</dbReference>
<dbReference type="Gene3D" id="3.30.559.10">
    <property type="entry name" value="Chloramphenicol acetyltransferase-like domain"/>
    <property type="match status" value="1"/>
</dbReference>
<evidence type="ECO:0000256" key="2">
    <source>
        <dbReference type="ARBA" id="ARBA00022553"/>
    </source>
</evidence>
<keyword evidence="1" id="KW-0596">Phosphopantetheine</keyword>
<feature type="domain" description="Carrier" evidence="7">
    <location>
        <begin position="1014"/>
        <end position="1091"/>
    </location>
</feature>
<gene>
    <name evidence="9" type="ORF">CPB83DRAFT_883363</name>
</gene>
<evidence type="ECO:0000259" key="7">
    <source>
        <dbReference type="PROSITE" id="PS50075"/>
    </source>
</evidence>
<evidence type="ECO:0000256" key="5">
    <source>
        <dbReference type="ARBA" id="ARBA00023026"/>
    </source>
</evidence>
<dbReference type="PROSITE" id="PS00455">
    <property type="entry name" value="AMP_BINDING"/>
    <property type="match status" value="1"/>
</dbReference>
<dbReference type="PANTHER" id="PTHR45527:SF1">
    <property type="entry name" value="FATTY ACID SYNTHASE"/>
    <property type="match status" value="1"/>
</dbReference>
<name>A0A9P6JQD8_9AGAR</name>
<dbReference type="Gene3D" id="3.40.47.10">
    <property type="match status" value="1"/>
</dbReference>
<dbReference type="InterPro" id="IPR000873">
    <property type="entry name" value="AMP-dep_synth/lig_dom"/>
</dbReference>
<dbReference type="InterPro" id="IPR023213">
    <property type="entry name" value="CAT-like_dom_sf"/>
</dbReference>
<dbReference type="Pfam" id="PF00550">
    <property type="entry name" value="PP-binding"/>
    <property type="match status" value="2"/>
</dbReference>
<keyword evidence="2" id="KW-0597">Phosphoprotein</keyword>
<dbReference type="InterPro" id="IPR018201">
    <property type="entry name" value="Ketoacyl_synth_AS"/>
</dbReference>
<keyword evidence="3" id="KW-0436">Ligase</keyword>
<dbReference type="Pfam" id="PF00668">
    <property type="entry name" value="Condensation"/>
    <property type="match status" value="1"/>
</dbReference>
<comment type="caution">
    <text evidence="9">The sequence shown here is derived from an EMBL/GenBank/DDBJ whole genome shotgun (WGS) entry which is preliminary data.</text>
</comment>
<organism evidence="9 10">
    <name type="scientific">Crepidotus variabilis</name>
    <dbReference type="NCBI Taxonomy" id="179855"/>
    <lineage>
        <taxon>Eukaryota</taxon>
        <taxon>Fungi</taxon>
        <taxon>Dikarya</taxon>
        <taxon>Basidiomycota</taxon>
        <taxon>Agaricomycotina</taxon>
        <taxon>Agaricomycetes</taxon>
        <taxon>Agaricomycetidae</taxon>
        <taxon>Agaricales</taxon>
        <taxon>Agaricineae</taxon>
        <taxon>Crepidotaceae</taxon>
        <taxon>Crepidotus</taxon>
    </lineage>
</organism>
<dbReference type="Gene3D" id="3.40.50.12780">
    <property type="entry name" value="N-terminal domain of ligase-like"/>
    <property type="match status" value="1"/>
</dbReference>
<dbReference type="Pfam" id="PF00109">
    <property type="entry name" value="ketoacyl-synt"/>
    <property type="match status" value="1"/>
</dbReference>
<evidence type="ECO:0000313" key="10">
    <source>
        <dbReference type="Proteomes" id="UP000807306"/>
    </source>
</evidence>
<keyword evidence="10" id="KW-1185">Reference proteome</keyword>
<dbReference type="PROSITE" id="PS52004">
    <property type="entry name" value="KS3_2"/>
    <property type="match status" value="1"/>
</dbReference>
<dbReference type="Gene3D" id="3.30.559.30">
    <property type="entry name" value="Nonribosomal peptide synthetase, condensation domain"/>
    <property type="match status" value="1"/>
</dbReference>
<dbReference type="InterPro" id="IPR042099">
    <property type="entry name" value="ANL_N_sf"/>
</dbReference>
<keyword evidence="5" id="KW-0843">Virulence</keyword>
<dbReference type="InterPro" id="IPR009081">
    <property type="entry name" value="PP-bd_ACP"/>
</dbReference>
<dbReference type="InterPro" id="IPR010071">
    <property type="entry name" value="AA_adenyl_dom"/>
</dbReference>
<evidence type="ECO:0000256" key="6">
    <source>
        <dbReference type="ARBA" id="ARBA00023268"/>
    </source>
</evidence>
<dbReference type="EMBL" id="MU157851">
    <property type="protein sequence ID" value="KAF9528634.1"/>
    <property type="molecule type" value="Genomic_DNA"/>
</dbReference>
<dbReference type="CDD" id="cd00833">
    <property type="entry name" value="PKS"/>
    <property type="match status" value="1"/>
</dbReference>
<feature type="domain" description="Ketosynthase family 3 (KS3)" evidence="8">
    <location>
        <begin position="1217"/>
        <end position="1631"/>
    </location>
</feature>
<dbReference type="Gene3D" id="3.30.300.30">
    <property type="match status" value="1"/>
</dbReference>
<dbReference type="CDD" id="cd05930">
    <property type="entry name" value="A_NRPS"/>
    <property type="match status" value="1"/>
</dbReference>
<sequence>MSSIMPFLTGAELPPNPSLRAASEDGKLPSEVVAIFPMTRGQEGLWLAYTLAPHHTLYNLTMKFSFTKETKSEADFSVESLNNAINTLTRRHALLRSTFHEADDKHDRPFIAEWDPNSAMPVLEIVTKPKTPQAEAKVQSILRTAVDLSSTFAVRWVVVLKGAETELFLVSHHIALDGGSMSQLSRELFDLLAIKSEDSPPVKEVAVESFSRAHMLEASFSDSPDFETAKAFWARQSKNVRPIKWTKSPSLDNGKNYREIQTWFELPNTELREWGNRYKTSWFRVAVALIGVLIRSVSEPEGGADQAVTVAFGGRPGGMENSVGQFANALPMRVPLAEVLNSKAPTTFDTLVKLVGKEVSAAKKYDRLSFLDVTDAHREAGSQIPPSQVAITLSPKLSRPECSLYPVEGPYDLFFCFLEGETSVTLGVIYNPLIFSQADVLTLKNSFASLRKLTEEKLPLSLSSLPALKPHLPSLLPELDLNDVAAIDAARFHTWFENRALQNPELLALHSGEHGLSSTYKELNEVANRKAHYLRSQGISRGSIVLLYLSRGFGMMEWIIAVLKSGAAFAVADQAHPELRTSSVISIAQPAVILDDRKGRDLTNLHTNILDVSDLFLDDMSTENLEDVTQNDDLAYIVFTSGSTGLPKGVEIEHRNLSHFVADSYTSGYVSISPGSRVLQFATFAFDAAVLEWSQCLTLGGTLCFADVPQALVGDYLADVIDANEISFFHVTPSVLATLPTSRALPSLRQISVGGEMVPENLIKAWRTRVHVQNAYGPTECTVVMSHQSQPREAEEKQPLASIIGAPHHHMKFVVADETFTKLLAVDQIGEVCIGGPQVGRGYRGRDDLTVERFATHPETGERLYRTGDRGKLLADGSVLLVGRIDREVKLRGYRIELDDVERTISDTTPGITSVSVQPDEAGSALVAFVAPRSIDGHLLKSVLAKRLPSYMIPASVYSLDTLPLNTNDKVDHKTIRATMKKLITEARPYSQESAPVVATTLTTSHSSELAPSASPSEVQPTIAQIWKEVLNLPHSPSPSDNFFSLGGNSTIIQSLVSRLKTAFSLTNLRVVELYSHPTIVAQAELINKRAPAFPRQAEVVSQPLPATPLPSQSEDIEAGVTEIWKSVLDVEELSSRTNFFDAGGSSILVSQILAKIRTRWPLAPIKIIDLFRHSTIQSQSALVTKHLPVIATPVQTSTSSIPFHSQRATSAPSSLGSEIAIVGLAGRFPGASSADELFQLFLDKRDGLTTYTDPSSKDLPFKDAIYIPKRGAIPNVQEFDPARWGIKEDEAKDMDPQQRLFLGVTHEALKDAGHLPTSDVYNSIGLCVGAAHNTWDHINEPIHGDDFHKAHHAILTPSISARTAYHLNLHGPNLTLNTACSSGMVAMSLAVDHLRSGKCDISVAGGVSIAFPQEGYMTAKHQLFSPSGHCRPFDHRADGTLPGDAVCALVLRRLEDAIRDGDKIYSVVSGIAIGSDGSTEKAGPTVPSPRGQANTIVRAWKDSNLDASKLFYAELHGSGTAIGDALELEGINLARTELNAEKVPITAGSNKGNLGNCEAAGAIVSVIKMCKSMEHGIIPGMPSFQRPNAMINTDLPIKLAANDIPLPPNSIVSVSSTGLGGVNAHCVLRTPPASSQRVSS</sequence>
<dbReference type="OrthoDB" id="408177at2759"/>
<dbReference type="GO" id="GO:0004315">
    <property type="term" value="F:3-oxoacyl-[acyl-carrier-protein] synthase activity"/>
    <property type="evidence" value="ECO:0007669"/>
    <property type="project" value="InterPro"/>
</dbReference>
<protein>
    <submittedName>
        <fullName evidence="9">Amino acid adenylation domain protein</fullName>
    </submittedName>
</protein>
<dbReference type="NCBIfam" id="TIGR01733">
    <property type="entry name" value="AA-adenyl-dom"/>
    <property type="match status" value="1"/>
</dbReference>
<proteinExistence type="predicted"/>
<dbReference type="Proteomes" id="UP000807306">
    <property type="component" value="Unassembled WGS sequence"/>
</dbReference>
<dbReference type="PROSITE" id="PS50075">
    <property type="entry name" value="CARRIER"/>
    <property type="match status" value="2"/>
</dbReference>
<dbReference type="PANTHER" id="PTHR45527">
    <property type="entry name" value="NONRIBOSOMAL PEPTIDE SYNTHETASE"/>
    <property type="match status" value="1"/>
</dbReference>
<dbReference type="Gene3D" id="1.10.1200.10">
    <property type="entry name" value="ACP-like"/>
    <property type="match status" value="2"/>
</dbReference>
<dbReference type="InterPro" id="IPR036736">
    <property type="entry name" value="ACP-like_sf"/>
</dbReference>
<accession>A0A9P6JQD8</accession>
<dbReference type="GO" id="GO:0043041">
    <property type="term" value="P:amino acid activation for nonribosomal peptide biosynthetic process"/>
    <property type="evidence" value="ECO:0007669"/>
    <property type="project" value="TreeGrafter"/>
</dbReference>
<dbReference type="GO" id="GO:0006633">
    <property type="term" value="P:fatty acid biosynthetic process"/>
    <property type="evidence" value="ECO:0007669"/>
    <property type="project" value="InterPro"/>
</dbReference>
<evidence type="ECO:0000259" key="8">
    <source>
        <dbReference type="PROSITE" id="PS52004"/>
    </source>
</evidence>
<dbReference type="SUPFAM" id="SSF47336">
    <property type="entry name" value="ACP-like"/>
    <property type="match status" value="2"/>
</dbReference>
<feature type="domain" description="Carrier" evidence="7">
    <location>
        <begin position="1112"/>
        <end position="1188"/>
    </location>
</feature>
<dbReference type="PROSITE" id="PS00606">
    <property type="entry name" value="KS3_1"/>
    <property type="match status" value="1"/>
</dbReference>
<dbReference type="InterPro" id="IPR020845">
    <property type="entry name" value="AMP-binding_CS"/>
</dbReference>
<dbReference type="GO" id="GO:0031177">
    <property type="term" value="F:phosphopantetheine binding"/>
    <property type="evidence" value="ECO:0007669"/>
    <property type="project" value="TreeGrafter"/>
</dbReference>
<keyword evidence="4" id="KW-0808">Transferase</keyword>
<dbReference type="InterPro" id="IPR014030">
    <property type="entry name" value="Ketoacyl_synth_N"/>
</dbReference>
<evidence type="ECO:0000256" key="4">
    <source>
        <dbReference type="ARBA" id="ARBA00022679"/>
    </source>
</evidence>
<dbReference type="Pfam" id="PF02801">
    <property type="entry name" value="Ketoacyl-synt_C"/>
    <property type="match status" value="1"/>
</dbReference>
<dbReference type="GO" id="GO:0016874">
    <property type="term" value="F:ligase activity"/>
    <property type="evidence" value="ECO:0007669"/>
    <property type="project" value="UniProtKB-KW"/>
</dbReference>
<dbReference type="GO" id="GO:0044550">
    <property type="term" value="P:secondary metabolite biosynthetic process"/>
    <property type="evidence" value="ECO:0007669"/>
    <property type="project" value="TreeGrafter"/>
</dbReference>
<evidence type="ECO:0000256" key="3">
    <source>
        <dbReference type="ARBA" id="ARBA00022598"/>
    </source>
</evidence>
<evidence type="ECO:0000256" key="1">
    <source>
        <dbReference type="ARBA" id="ARBA00022450"/>
    </source>
</evidence>
<keyword evidence="6" id="KW-0511">Multifunctional enzyme</keyword>
<dbReference type="SUPFAM" id="SSF52777">
    <property type="entry name" value="CoA-dependent acyltransferases"/>
    <property type="match status" value="2"/>
</dbReference>
<dbReference type="InterPro" id="IPR020841">
    <property type="entry name" value="PKS_Beta-ketoAc_synthase_dom"/>
</dbReference>
<dbReference type="InterPro" id="IPR016039">
    <property type="entry name" value="Thiolase-like"/>
</dbReference>
<dbReference type="SUPFAM" id="SSF56801">
    <property type="entry name" value="Acetyl-CoA synthetase-like"/>
    <property type="match status" value="1"/>
</dbReference>
<dbReference type="SMART" id="SM00825">
    <property type="entry name" value="PKS_KS"/>
    <property type="match status" value="1"/>
</dbReference>
<dbReference type="InterPro" id="IPR014031">
    <property type="entry name" value="Ketoacyl_synth_C"/>
</dbReference>
<dbReference type="Pfam" id="PF00501">
    <property type="entry name" value="AMP-binding"/>
    <property type="match status" value="1"/>
</dbReference>
<evidence type="ECO:0000313" key="9">
    <source>
        <dbReference type="EMBL" id="KAF9528634.1"/>
    </source>
</evidence>
<dbReference type="GO" id="GO:0005737">
    <property type="term" value="C:cytoplasm"/>
    <property type="evidence" value="ECO:0007669"/>
    <property type="project" value="TreeGrafter"/>
</dbReference>